<gene>
    <name evidence="8" type="ORF">H4R18_005385</name>
</gene>
<feature type="compositionally biased region" description="Polar residues" evidence="7">
    <location>
        <begin position="226"/>
        <end position="235"/>
    </location>
</feature>
<dbReference type="GO" id="GO:0005886">
    <property type="term" value="C:plasma membrane"/>
    <property type="evidence" value="ECO:0007669"/>
    <property type="project" value="UniProtKB-SubCell"/>
</dbReference>
<dbReference type="EMBL" id="JANBUL010000320">
    <property type="protein sequence ID" value="KAJ2776988.1"/>
    <property type="molecule type" value="Genomic_DNA"/>
</dbReference>
<keyword evidence="3 6" id="KW-0812">Transmembrane</keyword>
<feature type="transmembrane region" description="Helical" evidence="6">
    <location>
        <begin position="315"/>
        <end position="336"/>
    </location>
</feature>
<dbReference type="Proteomes" id="UP001140217">
    <property type="component" value="Unassembled WGS sequence"/>
</dbReference>
<dbReference type="SUPFAM" id="SSF116907">
    <property type="entry name" value="Hook domain"/>
    <property type="match status" value="1"/>
</dbReference>
<proteinExistence type="inferred from homology"/>
<evidence type="ECO:0000256" key="5">
    <source>
        <dbReference type="ARBA" id="ARBA00023136"/>
    </source>
</evidence>
<feature type="transmembrane region" description="Helical" evidence="6">
    <location>
        <begin position="419"/>
        <end position="441"/>
    </location>
</feature>
<dbReference type="InterPro" id="IPR036872">
    <property type="entry name" value="CH_dom_sf"/>
</dbReference>
<feature type="transmembrane region" description="Helical" evidence="6">
    <location>
        <begin position="386"/>
        <end position="407"/>
    </location>
</feature>
<feature type="transmembrane region" description="Helical" evidence="6">
    <location>
        <begin position="356"/>
        <end position="379"/>
    </location>
</feature>
<feature type="transmembrane region" description="Helical" evidence="6">
    <location>
        <begin position="509"/>
        <end position="535"/>
    </location>
</feature>
<comment type="similarity">
    <text evidence="2 6">Belongs to the CTL (choline transporter-like) family.</text>
</comment>
<feature type="region of interest" description="Disordered" evidence="7">
    <location>
        <begin position="202"/>
        <end position="237"/>
    </location>
</feature>
<evidence type="ECO:0000256" key="6">
    <source>
        <dbReference type="RuleBase" id="RU368066"/>
    </source>
</evidence>
<evidence type="ECO:0000256" key="4">
    <source>
        <dbReference type="ARBA" id="ARBA00022989"/>
    </source>
</evidence>
<evidence type="ECO:0000256" key="7">
    <source>
        <dbReference type="SAM" id="MobiDB-lite"/>
    </source>
</evidence>
<feature type="transmembrane region" description="Helical" evidence="6">
    <location>
        <begin position="665"/>
        <end position="684"/>
    </location>
</feature>
<name>A0A9W8LDF1_9FUNG</name>
<evidence type="ECO:0000313" key="8">
    <source>
        <dbReference type="EMBL" id="KAJ2776988.1"/>
    </source>
</evidence>
<feature type="transmembrane region" description="Helical" evidence="6">
    <location>
        <begin position="475"/>
        <end position="497"/>
    </location>
</feature>
<dbReference type="Pfam" id="PF04515">
    <property type="entry name" value="Choline_transpo"/>
    <property type="match status" value="1"/>
</dbReference>
<evidence type="ECO:0000256" key="3">
    <source>
        <dbReference type="ARBA" id="ARBA00022692"/>
    </source>
</evidence>
<comment type="caution">
    <text evidence="8">The sequence shown here is derived from an EMBL/GenBank/DDBJ whole genome shotgun (WGS) entry which is preliminary data.</text>
</comment>
<comment type="function">
    <text evidence="6">Probably involved in transport through the plasma membrane.</text>
</comment>
<feature type="compositionally biased region" description="Acidic residues" evidence="7">
    <location>
        <begin position="265"/>
        <end position="277"/>
    </location>
</feature>
<dbReference type="AlphaFoldDB" id="A0A9W8LDF1"/>
<evidence type="ECO:0000256" key="1">
    <source>
        <dbReference type="ARBA" id="ARBA00004141"/>
    </source>
</evidence>
<organism evidence="8 9">
    <name type="scientific">Coemansia javaensis</name>
    <dbReference type="NCBI Taxonomy" id="2761396"/>
    <lineage>
        <taxon>Eukaryota</taxon>
        <taxon>Fungi</taxon>
        <taxon>Fungi incertae sedis</taxon>
        <taxon>Zoopagomycota</taxon>
        <taxon>Kickxellomycotina</taxon>
        <taxon>Kickxellomycetes</taxon>
        <taxon>Kickxellales</taxon>
        <taxon>Kickxellaceae</taxon>
        <taxon>Coemansia</taxon>
    </lineage>
</organism>
<keyword evidence="4 6" id="KW-1133">Transmembrane helix</keyword>
<dbReference type="OrthoDB" id="420519at2759"/>
<dbReference type="GO" id="GO:0022857">
    <property type="term" value="F:transmembrane transporter activity"/>
    <property type="evidence" value="ECO:0007669"/>
    <property type="project" value="UniProtKB-UniRule"/>
</dbReference>
<comment type="subcellular location">
    <subcellularLocation>
        <location evidence="6">Cell membrane</location>
        <topology evidence="6">Multi-pass membrane protein</topology>
    </subcellularLocation>
    <subcellularLocation>
        <location evidence="1">Membrane</location>
        <topology evidence="1">Multi-pass membrane protein</topology>
    </subcellularLocation>
</comment>
<dbReference type="PANTHER" id="PTHR12385">
    <property type="entry name" value="CHOLINE TRANSPORTER-LIKE (SLC FAMILY 44)"/>
    <property type="match status" value="1"/>
</dbReference>
<sequence length="744" mass="78305">MSFRDRDFREACLAWISALSGEHIAEAGDLADGRVLIDIATEADPEYFAAASLVLPSRAGEPNLDALAQLARLLLRYFEQGLGRQLDRDYVPGVASLTGAPYDDLWRLLALVVSMTLLSERNGASRLYYDGLGRHTQDQLRTGIGGMWGDGPHVTPPLDVGPRQPRTPAHRASSDSIASVQTSLLQFESAYSSLPGRSLESVAQPGATLGPAEQPPSSEPALLPVSESTQSTSTIAGPLAGGLQRARALMGLVESSSSSSGSGSEGEDEQEDDEAEADGGAPSDTESYVSEFSQDLDQYGGVDTVSMGFSGPNALAAYAFVANSVAYVATGLYLLATTSVPQRGTPVFRDYYDVSTAVLEVLLTSAASAAVSVGWVLVLRQRTREVVWTTTLSVPVVGAAAAAWAGARLFALPGVEGLVGFRIRTGLVAAAALVLAARFAWTVARRRRDIEGSVDVIRLACDVLVRNRALHAFSLLLLALYGAFAVGSGIVATRLPLLAADSNVTWALAAYLAASFAWTSAVAVQLLRAVVASVVCQWYFHRHDPDEPPALHTLQASAVAALTTQLGTVAASAAVLLAAAALHVAELLLRWGVALLRAVPPLSLVSLLAARPVRLADRWTSYTLVYAAFTGRGFCDSSRAVTRLLRKHQLLHSPVVSLIKSSMTCYALLLSLLLGYALGLHAIAELSARSALAALAGSAMPFALLQLTTHVLSCTVEALVVCYAIDMELGSCHSVSVAEALAAI</sequence>
<keyword evidence="9" id="KW-1185">Reference proteome</keyword>
<dbReference type="InterPro" id="IPR007603">
    <property type="entry name" value="Choline_transptr-like"/>
</dbReference>
<dbReference type="PANTHER" id="PTHR12385:SF88">
    <property type="entry name" value="CHOLINE TRANSPORTER-LIKE PROTEIN CTL1"/>
    <property type="match status" value="1"/>
</dbReference>
<accession>A0A9W8LDF1</accession>
<protein>
    <recommendedName>
        <fullName evidence="6">Protein PNS1</fullName>
    </recommendedName>
</protein>
<dbReference type="Gene3D" id="1.10.418.10">
    <property type="entry name" value="Calponin-like domain"/>
    <property type="match status" value="1"/>
</dbReference>
<feature type="region of interest" description="Disordered" evidence="7">
    <location>
        <begin position="253"/>
        <end position="289"/>
    </location>
</feature>
<feature type="region of interest" description="Disordered" evidence="7">
    <location>
        <begin position="143"/>
        <end position="177"/>
    </location>
</feature>
<reference evidence="8" key="1">
    <citation type="submission" date="2022-07" db="EMBL/GenBank/DDBJ databases">
        <title>Phylogenomic reconstructions and comparative analyses of Kickxellomycotina fungi.</title>
        <authorList>
            <person name="Reynolds N.K."/>
            <person name="Stajich J.E."/>
            <person name="Barry K."/>
            <person name="Grigoriev I.V."/>
            <person name="Crous P."/>
            <person name="Smith M.E."/>
        </authorList>
    </citation>
    <scope>NUCLEOTIDE SEQUENCE</scope>
    <source>
        <strain evidence="8">NBRC 105414</strain>
    </source>
</reference>
<feature type="transmembrane region" description="Helical" evidence="6">
    <location>
        <begin position="704"/>
        <end position="725"/>
    </location>
</feature>
<evidence type="ECO:0000256" key="2">
    <source>
        <dbReference type="ARBA" id="ARBA00007168"/>
    </source>
</evidence>
<keyword evidence="5 6" id="KW-0472">Membrane</keyword>
<evidence type="ECO:0000313" key="9">
    <source>
        <dbReference type="Proteomes" id="UP001140217"/>
    </source>
</evidence>